<dbReference type="InterPro" id="IPR052155">
    <property type="entry name" value="Biofilm_reg_signaling"/>
</dbReference>
<dbReference type="InterPro" id="IPR043128">
    <property type="entry name" value="Rev_trsase/Diguanyl_cyclase"/>
</dbReference>
<dbReference type="NCBIfam" id="TIGR00254">
    <property type="entry name" value="GGDEF"/>
    <property type="match status" value="1"/>
</dbReference>
<dbReference type="SUPFAM" id="SSF55073">
    <property type="entry name" value="Nucleotide cyclase"/>
    <property type="match status" value="1"/>
</dbReference>
<evidence type="ECO:0000313" key="7">
    <source>
        <dbReference type="Proteomes" id="UP000199766"/>
    </source>
</evidence>
<dbReference type="InterPro" id="IPR013656">
    <property type="entry name" value="PAS_4"/>
</dbReference>
<dbReference type="InterPro" id="IPR029787">
    <property type="entry name" value="Nucleotide_cyclase"/>
</dbReference>
<dbReference type="CDD" id="cd01949">
    <property type="entry name" value="GGDEF"/>
    <property type="match status" value="1"/>
</dbReference>
<dbReference type="FunFam" id="3.20.20.450:FF:000001">
    <property type="entry name" value="Cyclic di-GMP phosphodiesterase yahA"/>
    <property type="match status" value="1"/>
</dbReference>
<evidence type="ECO:0000256" key="1">
    <source>
        <dbReference type="SAM" id="Phobius"/>
    </source>
</evidence>
<accession>A0A1H9P6H6</accession>
<dbReference type="AlphaFoldDB" id="A0A1H9P6H6"/>
<dbReference type="InterPro" id="IPR001633">
    <property type="entry name" value="EAL_dom"/>
</dbReference>
<proteinExistence type="predicted"/>
<keyword evidence="1" id="KW-1133">Transmembrane helix</keyword>
<dbReference type="PROSITE" id="PS50112">
    <property type="entry name" value="PAS"/>
    <property type="match status" value="1"/>
</dbReference>
<dbReference type="InterPro" id="IPR000160">
    <property type="entry name" value="GGDEF_dom"/>
</dbReference>
<dbReference type="Pfam" id="PF00497">
    <property type="entry name" value="SBP_bac_3"/>
    <property type="match status" value="1"/>
</dbReference>
<evidence type="ECO:0000259" key="4">
    <source>
        <dbReference type="PROSITE" id="PS50883"/>
    </source>
</evidence>
<sequence length="876" mass="97676">MSRLHRVRWYWRWCCGCALLLALLFGAMNTNTSQAQAAAREVYVGIYNNPPKIMAGANGQPSGILGHLLQEIALQEGWVLHPVHCTWEACLAALEAGDIDLLPDVAYSEQRASTLDFHETPALHSWSQIYRREGIELHSMLDLQGKRLIVLNGSVQEQYLRPLLASFGITAQIMPAQNFEQAFAKVAAGEADAAAVNYHFGDQAAPRFHLLPTSLIFQPSKLYYASGKGRNSDLLATLDSHLTNWQANPNSFYFQNLKRWSGPPPAPPTVPIAFWWGLATVAALLLLALAGMLLLRREVARQTHKLRTSEEKLSTILNSIEANVFIKDAQLRYQYANRKLCEFLGVPIEQILGKSDEAFFDAPTAARIREIDHLVLESGQRLVREEYGHRLGNTKKHTFLSVKLPLGLPGQAGYALCGISTEITEQRQFIEEIHQLAFYDPLTHLPNRKQLMERLHQLMAEPRTHQGSQALLLINLDNFKDLNDTHGHSAGDQLLLQVAQRLTACARPGDMVARLGSDEFALLMGEHKPNSASTQHQIEYAATHILKALSEMPYQIGALEYLASAGIGITVLDSSQPSVEAILKHADLALFQAKAQGRNSLRFFKPDMEVVVAARAALETDLREGLRQEQFLLYYQPQVDSKHQMFGVEALVRWQHPQRGLVPPGSFIGLAEASGLIEPLGLWILRTACTQIAHWSHNPAMAHLQVAVNISARQLHHARFVEQVLAILDETGANPERLELELTESQLVEDMEGAITKMKKLKEHGIHLSLDDFGTGYSSLNHLKRLPLDQLKIDQSFVRDLLIDANDLSIVKAIVGMGHSLHLSVLAEGVETQEQRDMLEQLGCIFYQGYWFGRPMPVAQLQDWRSPGAVSTSSVD</sequence>
<organism evidence="6 7">
    <name type="scientific">Giesbergeria anulus</name>
    <dbReference type="NCBI Taxonomy" id="180197"/>
    <lineage>
        <taxon>Bacteria</taxon>
        <taxon>Pseudomonadati</taxon>
        <taxon>Pseudomonadota</taxon>
        <taxon>Betaproteobacteria</taxon>
        <taxon>Burkholderiales</taxon>
        <taxon>Comamonadaceae</taxon>
        <taxon>Giesbergeria</taxon>
    </lineage>
</organism>
<dbReference type="InterPro" id="IPR001638">
    <property type="entry name" value="Solute-binding_3/MltF_N"/>
</dbReference>
<dbReference type="Proteomes" id="UP000199766">
    <property type="component" value="Unassembled WGS sequence"/>
</dbReference>
<dbReference type="SUPFAM" id="SSF55785">
    <property type="entry name" value="PYP-like sensor domain (PAS domain)"/>
    <property type="match status" value="1"/>
</dbReference>
<dbReference type="Gene3D" id="3.30.450.20">
    <property type="entry name" value="PAS domain"/>
    <property type="match status" value="1"/>
</dbReference>
<dbReference type="CDD" id="cd01948">
    <property type="entry name" value="EAL"/>
    <property type="match status" value="1"/>
</dbReference>
<dbReference type="InterPro" id="IPR035965">
    <property type="entry name" value="PAS-like_dom_sf"/>
</dbReference>
<evidence type="ECO:0000259" key="5">
    <source>
        <dbReference type="PROSITE" id="PS50887"/>
    </source>
</evidence>
<dbReference type="Gene3D" id="3.40.190.10">
    <property type="entry name" value="Periplasmic binding protein-like II"/>
    <property type="match status" value="2"/>
</dbReference>
<dbReference type="InterPro" id="IPR035919">
    <property type="entry name" value="EAL_sf"/>
</dbReference>
<reference evidence="6 7" key="1">
    <citation type="submission" date="2016-10" db="EMBL/GenBank/DDBJ databases">
        <authorList>
            <person name="de Groot N.N."/>
        </authorList>
    </citation>
    <scope>NUCLEOTIDE SEQUENCE [LARGE SCALE GENOMIC DNA]</scope>
    <source>
        <strain evidence="6 7">ATCC 35958</strain>
    </source>
</reference>
<evidence type="ECO:0000313" key="6">
    <source>
        <dbReference type="EMBL" id="SER43697.1"/>
    </source>
</evidence>
<feature type="domain" description="GGDEF" evidence="5">
    <location>
        <begin position="467"/>
        <end position="606"/>
    </location>
</feature>
<dbReference type="PROSITE" id="PS50887">
    <property type="entry name" value="GGDEF"/>
    <property type="match status" value="1"/>
</dbReference>
<keyword evidence="2" id="KW-0732">Signal</keyword>
<dbReference type="SMART" id="SM00052">
    <property type="entry name" value="EAL"/>
    <property type="match status" value="1"/>
</dbReference>
<keyword evidence="7" id="KW-1185">Reference proteome</keyword>
<feature type="signal peptide" evidence="2">
    <location>
        <begin position="1"/>
        <end position="35"/>
    </location>
</feature>
<evidence type="ECO:0000256" key="2">
    <source>
        <dbReference type="SAM" id="SignalP"/>
    </source>
</evidence>
<dbReference type="InterPro" id="IPR000014">
    <property type="entry name" value="PAS"/>
</dbReference>
<dbReference type="NCBIfam" id="TIGR00229">
    <property type="entry name" value="sensory_box"/>
    <property type="match status" value="1"/>
</dbReference>
<protein>
    <submittedName>
        <fullName evidence="6">Periplasmic sensor diguanylate cyclase/phosphodiesterase</fullName>
    </submittedName>
</protein>
<feature type="transmembrane region" description="Helical" evidence="1">
    <location>
        <begin position="273"/>
        <end position="295"/>
    </location>
</feature>
<feature type="domain" description="PAS" evidence="3">
    <location>
        <begin position="309"/>
        <end position="379"/>
    </location>
</feature>
<dbReference type="SMART" id="SM00062">
    <property type="entry name" value="PBPb"/>
    <property type="match status" value="1"/>
</dbReference>
<evidence type="ECO:0000259" key="3">
    <source>
        <dbReference type="PROSITE" id="PS50112"/>
    </source>
</evidence>
<keyword evidence="1" id="KW-0472">Membrane</keyword>
<dbReference type="PANTHER" id="PTHR44757">
    <property type="entry name" value="DIGUANYLATE CYCLASE DGCP"/>
    <property type="match status" value="1"/>
</dbReference>
<dbReference type="PANTHER" id="PTHR44757:SF2">
    <property type="entry name" value="BIOFILM ARCHITECTURE MAINTENANCE PROTEIN MBAA"/>
    <property type="match status" value="1"/>
</dbReference>
<dbReference type="CDD" id="cd00130">
    <property type="entry name" value="PAS"/>
    <property type="match status" value="1"/>
</dbReference>
<dbReference type="PROSITE" id="PS50883">
    <property type="entry name" value="EAL"/>
    <property type="match status" value="1"/>
</dbReference>
<dbReference type="Pfam" id="PF00563">
    <property type="entry name" value="EAL"/>
    <property type="match status" value="1"/>
</dbReference>
<dbReference type="Pfam" id="PF08448">
    <property type="entry name" value="PAS_4"/>
    <property type="match status" value="1"/>
</dbReference>
<name>A0A1H9P6H6_9BURK</name>
<dbReference type="SMART" id="SM00091">
    <property type="entry name" value="PAS"/>
    <property type="match status" value="1"/>
</dbReference>
<dbReference type="Gene3D" id="3.20.20.450">
    <property type="entry name" value="EAL domain"/>
    <property type="match status" value="1"/>
</dbReference>
<dbReference type="SUPFAM" id="SSF141868">
    <property type="entry name" value="EAL domain-like"/>
    <property type="match status" value="1"/>
</dbReference>
<gene>
    <name evidence="6" type="ORF">SAMN02982919_02383</name>
</gene>
<feature type="domain" description="EAL" evidence="4">
    <location>
        <begin position="615"/>
        <end position="869"/>
    </location>
</feature>
<dbReference type="SUPFAM" id="SSF53850">
    <property type="entry name" value="Periplasmic binding protein-like II"/>
    <property type="match status" value="1"/>
</dbReference>
<dbReference type="RefSeq" id="WP_245751415.1">
    <property type="nucleotide sequence ID" value="NZ_FOGD01000008.1"/>
</dbReference>
<keyword evidence="1" id="KW-0812">Transmembrane</keyword>
<dbReference type="SMART" id="SM00267">
    <property type="entry name" value="GGDEF"/>
    <property type="match status" value="1"/>
</dbReference>
<dbReference type="STRING" id="180197.SAMN02982919_02383"/>
<dbReference type="Gene3D" id="3.30.70.270">
    <property type="match status" value="1"/>
</dbReference>
<dbReference type="EMBL" id="FOGD01000008">
    <property type="protein sequence ID" value="SER43697.1"/>
    <property type="molecule type" value="Genomic_DNA"/>
</dbReference>
<feature type="chain" id="PRO_5011709413" evidence="2">
    <location>
        <begin position="36"/>
        <end position="876"/>
    </location>
</feature>
<dbReference type="Pfam" id="PF00990">
    <property type="entry name" value="GGDEF"/>
    <property type="match status" value="1"/>
</dbReference>